<proteinExistence type="predicted"/>
<comment type="caution">
    <text evidence="2">The sequence shown here is derived from an EMBL/GenBank/DDBJ whole genome shotgun (WGS) entry which is preliminary data.</text>
</comment>
<keyword evidence="1" id="KW-0812">Transmembrane</keyword>
<dbReference type="InterPro" id="IPR045584">
    <property type="entry name" value="Pilin-like"/>
</dbReference>
<evidence type="ECO:0000313" key="2">
    <source>
        <dbReference type="EMBL" id="OGG85861.1"/>
    </source>
</evidence>
<dbReference type="SUPFAM" id="SSF54523">
    <property type="entry name" value="Pili subunits"/>
    <property type="match status" value="1"/>
</dbReference>
<gene>
    <name evidence="2" type="ORF">A2392_00395</name>
</gene>
<dbReference type="NCBIfam" id="TIGR02532">
    <property type="entry name" value="IV_pilin_GFxxxE"/>
    <property type="match status" value="1"/>
</dbReference>
<feature type="transmembrane region" description="Helical" evidence="1">
    <location>
        <begin position="12"/>
        <end position="36"/>
    </location>
</feature>
<keyword evidence="1" id="KW-1133">Transmembrane helix</keyword>
<reference evidence="2 3" key="1">
    <citation type="journal article" date="2016" name="Nat. Commun.">
        <title>Thousands of microbial genomes shed light on interconnected biogeochemical processes in an aquifer system.</title>
        <authorList>
            <person name="Anantharaman K."/>
            <person name="Brown C.T."/>
            <person name="Hug L.A."/>
            <person name="Sharon I."/>
            <person name="Castelle C.J."/>
            <person name="Probst A.J."/>
            <person name="Thomas B.C."/>
            <person name="Singh A."/>
            <person name="Wilkins M.J."/>
            <person name="Karaoz U."/>
            <person name="Brodie E.L."/>
            <person name="Williams K.H."/>
            <person name="Hubbard S.S."/>
            <person name="Banfield J.F."/>
        </authorList>
    </citation>
    <scope>NUCLEOTIDE SEQUENCE [LARGE SCALE GENOMIC DNA]</scope>
</reference>
<protein>
    <recommendedName>
        <fullName evidence="4">General secretion pathway GspH domain-containing protein</fullName>
    </recommendedName>
</protein>
<dbReference type="AlphaFoldDB" id="A0A1F6FJ17"/>
<sequence>MKKRYSSARGFSILEVLITAAIIGVITGIIVIKYGAFNNLILHKNQAFQIALDLRDVQTRALSAQGRSGTAFRDGYGIYFNLSQSDRYLLFVDTNGNNVYNNGEELETRKLDTRFVLSELCSNDSCGITTMSVVFKRPNFDALINDGSIATGKVRLVPKNGSDSVRTVVVNAAGQISVE</sequence>
<keyword evidence="1" id="KW-0472">Membrane</keyword>
<dbReference type="STRING" id="1798531.A2392_00395"/>
<evidence type="ECO:0008006" key="4">
    <source>
        <dbReference type="Google" id="ProtNLM"/>
    </source>
</evidence>
<evidence type="ECO:0000256" key="1">
    <source>
        <dbReference type="SAM" id="Phobius"/>
    </source>
</evidence>
<organism evidence="2 3">
    <name type="scientific">Candidatus Kaiserbacteria bacterium RIFOXYB1_FULL_46_14</name>
    <dbReference type="NCBI Taxonomy" id="1798531"/>
    <lineage>
        <taxon>Bacteria</taxon>
        <taxon>Candidatus Kaiseribacteriota</taxon>
    </lineage>
</organism>
<dbReference type="EMBL" id="MFMS01000004">
    <property type="protein sequence ID" value="OGG85861.1"/>
    <property type="molecule type" value="Genomic_DNA"/>
</dbReference>
<dbReference type="Pfam" id="PF07963">
    <property type="entry name" value="N_methyl"/>
    <property type="match status" value="1"/>
</dbReference>
<evidence type="ECO:0000313" key="3">
    <source>
        <dbReference type="Proteomes" id="UP000177395"/>
    </source>
</evidence>
<dbReference type="Proteomes" id="UP000177395">
    <property type="component" value="Unassembled WGS sequence"/>
</dbReference>
<name>A0A1F6FJ17_9BACT</name>
<accession>A0A1F6FJ17</accession>
<dbReference type="InterPro" id="IPR012902">
    <property type="entry name" value="N_methyl_site"/>
</dbReference>